<name>A0A0G4HDH9_9ALVE</name>
<evidence type="ECO:0000256" key="1">
    <source>
        <dbReference type="SAM" id="Coils"/>
    </source>
</evidence>
<evidence type="ECO:0000256" key="3">
    <source>
        <dbReference type="SAM" id="Phobius"/>
    </source>
</evidence>
<accession>A0A0G4HDH9</accession>
<evidence type="ECO:0008006" key="5">
    <source>
        <dbReference type="Google" id="ProtNLM"/>
    </source>
</evidence>
<organism evidence="4">
    <name type="scientific">Chromera velia CCMP2878</name>
    <dbReference type="NCBI Taxonomy" id="1169474"/>
    <lineage>
        <taxon>Eukaryota</taxon>
        <taxon>Sar</taxon>
        <taxon>Alveolata</taxon>
        <taxon>Colpodellida</taxon>
        <taxon>Chromeraceae</taxon>
        <taxon>Chromera</taxon>
    </lineage>
</organism>
<feature type="region of interest" description="Disordered" evidence="2">
    <location>
        <begin position="43"/>
        <end position="104"/>
    </location>
</feature>
<feature type="compositionally biased region" description="Basic and acidic residues" evidence="2">
    <location>
        <begin position="64"/>
        <end position="75"/>
    </location>
</feature>
<keyword evidence="3" id="KW-1133">Transmembrane helix</keyword>
<sequence>MSGNDPRGFLYSPILLFTLAAWMQGLVLPRVLSGLLSVFETVHRHQPRPRCVDPGRDRRQKRGQRSEKESPRADQESEQTGALAELGGRPSTEAGARTGTKKLETWQEVDMNRPRVPKVEDYVRPKKAPDPNQLTREQFRQFMRGKPQRFSVELQQFIGAWIILGFISSEVMLTLYIMRPDDFEWVEEERARLEAAKRKMARLQQYQENLAAKRAAEEEGASASAGV</sequence>
<gene>
    <name evidence="4" type="ORF">Cvel_26516</name>
</gene>
<feature type="transmembrane region" description="Helical" evidence="3">
    <location>
        <begin position="14"/>
        <end position="39"/>
    </location>
</feature>
<dbReference type="AlphaFoldDB" id="A0A0G4HDH9"/>
<evidence type="ECO:0000313" key="4">
    <source>
        <dbReference type="EMBL" id="CEM42115.1"/>
    </source>
</evidence>
<protein>
    <recommendedName>
        <fullName evidence="5">Transmembrane protein</fullName>
    </recommendedName>
</protein>
<keyword evidence="3" id="KW-0812">Transmembrane</keyword>
<feature type="coiled-coil region" evidence="1">
    <location>
        <begin position="186"/>
        <end position="216"/>
    </location>
</feature>
<reference evidence="4" key="1">
    <citation type="submission" date="2014-11" db="EMBL/GenBank/DDBJ databases">
        <authorList>
            <person name="Otto D Thomas"/>
            <person name="Naeem Raeece"/>
        </authorList>
    </citation>
    <scope>NUCLEOTIDE SEQUENCE</scope>
</reference>
<dbReference type="VEuPathDB" id="CryptoDB:Cvel_26516"/>
<proteinExistence type="predicted"/>
<keyword evidence="1" id="KW-0175">Coiled coil</keyword>
<keyword evidence="3" id="KW-0472">Membrane</keyword>
<dbReference type="EMBL" id="CDMZ01002382">
    <property type="protein sequence ID" value="CEM42115.1"/>
    <property type="molecule type" value="Genomic_DNA"/>
</dbReference>
<evidence type="ECO:0000256" key="2">
    <source>
        <dbReference type="SAM" id="MobiDB-lite"/>
    </source>
</evidence>